<organism evidence="3 4">
    <name type="scientific">Rhamnella rubrinervis</name>
    <dbReference type="NCBI Taxonomy" id="2594499"/>
    <lineage>
        <taxon>Eukaryota</taxon>
        <taxon>Viridiplantae</taxon>
        <taxon>Streptophyta</taxon>
        <taxon>Embryophyta</taxon>
        <taxon>Tracheophyta</taxon>
        <taxon>Spermatophyta</taxon>
        <taxon>Magnoliopsida</taxon>
        <taxon>eudicotyledons</taxon>
        <taxon>Gunneridae</taxon>
        <taxon>Pentapetalae</taxon>
        <taxon>rosids</taxon>
        <taxon>fabids</taxon>
        <taxon>Rosales</taxon>
        <taxon>Rhamnaceae</taxon>
        <taxon>rhamnoid group</taxon>
        <taxon>Rhamneae</taxon>
        <taxon>Rhamnella</taxon>
    </lineage>
</organism>
<name>A0A8K0H7H7_9ROSA</name>
<dbReference type="InterPro" id="IPR002885">
    <property type="entry name" value="PPR_rpt"/>
</dbReference>
<evidence type="ECO:0000256" key="1">
    <source>
        <dbReference type="ARBA" id="ARBA00022737"/>
    </source>
</evidence>
<protein>
    <recommendedName>
        <fullName evidence="5">Pentatricopeptide repeat-containing protein</fullName>
    </recommendedName>
</protein>
<dbReference type="PROSITE" id="PS51375">
    <property type="entry name" value="PPR"/>
    <property type="match status" value="2"/>
</dbReference>
<reference evidence="3" key="1">
    <citation type="submission" date="2020-03" db="EMBL/GenBank/DDBJ databases">
        <title>A high-quality chromosome-level genome assembly of a woody plant with both climbing and erect habits, Rhamnella rubrinervis.</title>
        <authorList>
            <person name="Lu Z."/>
            <person name="Yang Y."/>
            <person name="Zhu X."/>
            <person name="Sun Y."/>
        </authorList>
    </citation>
    <scope>NUCLEOTIDE SEQUENCE</scope>
    <source>
        <strain evidence="3">BYM</strain>
        <tissue evidence="3">Leaf</tissue>
    </source>
</reference>
<dbReference type="PANTHER" id="PTHR47926">
    <property type="entry name" value="PENTATRICOPEPTIDE REPEAT-CONTAINING PROTEIN"/>
    <property type="match status" value="1"/>
</dbReference>
<accession>A0A8K0H7H7</accession>
<evidence type="ECO:0000256" key="2">
    <source>
        <dbReference type="PROSITE-ProRule" id="PRU00708"/>
    </source>
</evidence>
<dbReference type="AlphaFoldDB" id="A0A8K0H7H7"/>
<dbReference type="InterPro" id="IPR011990">
    <property type="entry name" value="TPR-like_helical_dom_sf"/>
</dbReference>
<dbReference type="GO" id="GO:0003723">
    <property type="term" value="F:RNA binding"/>
    <property type="evidence" value="ECO:0007669"/>
    <property type="project" value="InterPro"/>
</dbReference>
<dbReference type="PANTHER" id="PTHR47926:SF533">
    <property type="entry name" value="DYW DOMAIN-CONTAINING PROTEIN"/>
    <property type="match status" value="1"/>
</dbReference>
<proteinExistence type="predicted"/>
<dbReference type="OrthoDB" id="185373at2759"/>
<gene>
    <name evidence="3" type="ORF">FNV43_RR12030</name>
</gene>
<dbReference type="FunFam" id="1.25.40.10:FF:000242">
    <property type="entry name" value="Pentatricopeptide repeat-containing protein"/>
    <property type="match status" value="1"/>
</dbReference>
<dbReference type="GO" id="GO:0009451">
    <property type="term" value="P:RNA modification"/>
    <property type="evidence" value="ECO:0007669"/>
    <property type="project" value="InterPro"/>
</dbReference>
<dbReference type="InterPro" id="IPR046960">
    <property type="entry name" value="PPR_At4g14850-like_plant"/>
</dbReference>
<evidence type="ECO:0008006" key="5">
    <source>
        <dbReference type="Google" id="ProtNLM"/>
    </source>
</evidence>
<dbReference type="Pfam" id="PF13041">
    <property type="entry name" value="PPR_2"/>
    <property type="match status" value="1"/>
</dbReference>
<comment type="caution">
    <text evidence="3">The sequence shown here is derived from an EMBL/GenBank/DDBJ whole genome shotgun (WGS) entry which is preliminary data.</text>
</comment>
<evidence type="ECO:0000313" key="3">
    <source>
        <dbReference type="EMBL" id="KAF3446850.1"/>
    </source>
</evidence>
<keyword evidence="1" id="KW-0677">Repeat</keyword>
<dbReference type="EMBL" id="VOIH02000005">
    <property type="protein sequence ID" value="KAF3446850.1"/>
    <property type="molecule type" value="Genomic_DNA"/>
</dbReference>
<sequence>MMIVPSPSFMLLSISNLYLNTNSFICVRQYSLILYKLCTKKWSNGVFLPRCSSQFRSHSTPEPLVSELIYSISSCSSVSYCRAIHGRVIKSVNYSDGFIGDQLVSCYAKLGCIELAQRLFDAMLDKDLVSWNNLITRFSQRGYADKCLNALFRMKLEVGIDPNEVTLLAIISACTGRGALNEGKYIHGLALKLGFLLEAKVANSLINMYGKLGNLDAACLLFEAMPIQNTVSWNLLIAINAQNGFARVGIDNLNVMRRSGIKPDDGTMIPLFQACENIGVGKLGEAIHDLIIKCGLSASATVATALLDLYSKLGRLNDSRKVFEELVSPDRVAWTAMLAGFAVHGRGKEAVEIFEQMAKEGVEPDHVTFTHLLSACSHSGLVKQGKNYFKTMSEVYGVEPRLDHYSCMVDLLGRSGLLNDAYELIKSMPMEPNSGVWGHSLVLVEFMVTLNLGRKLQKGCLL</sequence>
<dbReference type="Proteomes" id="UP000796880">
    <property type="component" value="Unassembled WGS sequence"/>
</dbReference>
<evidence type="ECO:0000313" key="4">
    <source>
        <dbReference type="Proteomes" id="UP000796880"/>
    </source>
</evidence>
<keyword evidence="4" id="KW-1185">Reference proteome</keyword>
<dbReference type="FunFam" id="1.25.40.10:FF:000475">
    <property type="entry name" value="Pentatricopeptide repeat-containing protein At5g40410, mitochondrial"/>
    <property type="match status" value="1"/>
</dbReference>
<dbReference type="Gene3D" id="1.25.40.10">
    <property type="entry name" value="Tetratricopeptide repeat domain"/>
    <property type="match status" value="3"/>
</dbReference>
<feature type="repeat" description="PPR" evidence="2">
    <location>
        <begin position="229"/>
        <end position="263"/>
    </location>
</feature>
<feature type="repeat" description="PPR" evidence="2">
    <location>
        <begin position="330"/>
        <end position="364"/>
    </location>
</feature>
<dbReference type="Pfam" id="PF01535">
    <property type="entry name" value="PPR"/>
    <property type="match status" value="5"/>
</dbReference>
<dbReference type="NCBIfam" id="TIGR00756">
    <property type="entry name" value="PPR"/>
    <property type="match status" value="2"/>
</dbReference>